<evidence type="ECO:0000256" key="6">
    <source>
        <dbReference type="ARBA" id="ARBA00022695"/>
    </source>
</evidence>
<evidence type="ECO:0000256" key="3">
    <source>
        <dbReference type="ARBA" id="ARBA00021035"/>
    </source>
</evidence>
<dbReference type="InterPro" id="IPR022634">
    <property type="entry name" value="DNA_polIII_beta_N"/>
</dbReference>
<dbReference type="PANTHER" id="PTHR30478">
    <property type="entry name" value="DNA POLYMERASE III SUBUNIT BETA"/>
    <property type="match status" value="1"/>
</dbReference>
<evidence type="ECO:0000259" key="12">
    <source>
        <dbReference type="Pfam" id="PF02767"/>
    </source>
</evidence>
<comment type="caution">
    <text evidence="14">The sequence shown here is derived from an EMBL/GenBank/DDBJ whole genome shotgun (WGS) entry which is preliminary data.</text>
</comment>
<keyword evidence="6 10" id="KW-0548">Nucleotidyltransferase</keyword>
<sequence>MKFIINKNEFQQAVQEIQRVSTGRFGVTILQGILIQCSDSHIILTGGDKNLCIETRISAKVLETGKILIDSKLLGDIVRKLPDSQIELSTIDRNTIRLICEKDVINLGCQSTENFPILPTIKENLAVSVSKEAFRSMVKRTIIATDQNGIRPVFSGILFDLKTDMLVMVALDNTRAAICRHESNSANSIRVVIPGRTLIEVTKIVEWEEEDVEISFTSNQILFTIGNTKVISTLLDGDFGNYESFIPNEYTLEIIVNKEKLIGHLERASIIGKESNFCAVILDISDNTMMITSKSSIGDITGEVDIISRGMPMRMKCNSKFLIEALNTLEDEEVMIKFTTSQSVLVITNKNNTNTLHIIAPVRM</sequence>
<comment type="subcellular location">
    <subcellularLocation>
        <location evidence="1 10">Cytoplasm</location>
    </subcellularLocation>
</comment>
<name>A0ABS1T7F8_9CLOT</name>
<reference evidence="14 15" key="1">
    <citation type="submission" date="2021-01" db="EMBL/GenBank/DDBJ databases">
        <title>Genome public.</title>
        <authorList>
            <person name="Liu C."/>
            <person name="Sun Q."/>
        </authorList>
    </citation>
    <scope>NUCLEOTIDE SEQUENCE [LARGE SCALE GENOMIC DNA]</scope>
    <source>
        <strain evidence="14 15">YIM B02515</strain>
    </source>
</reference>
<dbReference type="NCBIfam" id="TIGR00663">
    <property type="entry name" value="dnan"/>
    <property type="match status" value="1"/>
</dbReference>
<evidence type="ECO:0000256" key="1">
    <source>
        <dbReference type="ARBA" id="ARBA00004496"/>
    </source>
</evidence>
<evidence type="ECO:0000256" key="4">
    <source>
        <dbReference type="ARBA" id="ARBA00022490"/>
    </source>
</evidence>
<evidence type="ECO:0000259" key="11">
    <source>
        <dbReference type="Pfam" id="PF00712"/>
    </source>
</evidence>
<evidence type="ECO:0000259" key="13">
    <source>
        <dbReference type="Pfam" id="PF02768"/>
    </source>
</evidence>
<comment type="similarity">
    <text evidence="2 10">Belongs to the beta sliding clamp family.</text>
</comment>
<dbReference type="EMBL" id="JAESWC010000002">
    <property type="protein sequence ID" value="MBL4935067.1"/>
    <property type="molecule type" value="Genomic_DNA"/>
</dbReference>
<dbReference type="RefSeq" id="WP_202747686.1">
    <property type="nucleotide sequence ID" value="NZ_JAESWC010000002.1"/>
</dbReference>
<evidence type="ECO:0000256" key="5">
    <source>
        <dbReference type="ARBA" id="ARBA00022679"/>
    </source>
</evidence>
<organism evidence="14 15">
    <name type="scientific">Clostridium rhizosphaerae</name>
    <dbReference type="NCBI Taxonomy" id="2803861"/>
    <lineage>
        <taxon>Bacteria</taxon>
        <taxon>Bacillati</taxon>
        <taxon>Bacillota</taxon>
        <taxon>Clostridia</taxon>
        <taxon>Eubacteriales</taxon>
        <taxon>Clostridiaceae</taxon>
        <taxon>Clostridium</taxon>
    </lineage>
</organism>
<dbReference type="Proteomes" id="UP000632377">
    <property type="component" value="Unassembled WGS sequence"/>
</dbReference>
<dbReference type="PANTHER" id="PTHR30478:SF0">
    <property type="entry name" value="BETA SLIDING CLAMP"/>
    <property type="match status" value="1"/>
</dbReference>
<gene>
    <name evidence="14" type="primary">dnaN</name>
    <name evidence="14" type="ORF">JK636_04765</name>
</gene>
<dbReference type="Gene3D" id="3.70.10.10">
    <property type="match status" value="1"/>
</dbReference>
<dbReference type="Pfam" id="PF02768">
    <property type="entry name" value="DNA_pol3_beta_3"/>
    <property type="match status" value="1"/>
</dbReference>
<feature type="domain" description="DNA polymerase III beta sliding clamp central" evidence="12">
    <location>
        <begin position="129"/>
        <end position="239"/>
    </location>
</feature>
<dbReference type="GO" id="GO:0003887">
    <property type="term" value="F:DNA-directed DNA polymerase activity"/>
    <property type="evidence" value="ECO:0007669"/>
    <property type="project" value="UniProtKB-EC"/>
</dbReference>
<dbReference type="InterPro" id="IPR046938">
    <property type="entry name" value="DNA_clamp_sf"/>
</dbReference>
<evidence type="ECO:0000256" key="8">
    <source>
        <dbReference type="ARBA" id="ARBA00022932"/>
    </source>
</evidence>
<evidence type="ECO:0000256" key="9">
    <source>
        <dbReference type="ARBA" id="ARBA00023125"/>
    </source>
</evidence>
<dbReference type="InterPro" id="IPR001001">
    <property type="entry name" value="DNA_polIII_beta"/>
</dbReference>
<dbReference type="SMART" id="SM00480">
    <property type="entry name" value="POL3Bc"/>
    <property type="match status" value="1"/>
</dbReference>
<dbReference type="Pfam" id="PF00712">
    <property type="entry name" value="DNA_pol3_beta"/>
    <property type="match status" value="1"/>
</dbReference>
<accession>A0ABS1T7F8</accession>
<feature type="domain" description="DNA polymerase III beta sliding clamp N-terminal" evidence="11">
    <location>
        <begin position="1"/>
        <end position="119"/>
    </location>
</feature>
<proteinExistence type="inferred from homology"/>
<keyword evidence="4 10" id="KW-0963">Cytoplasm</keyword>
<evidence type="ECO:0000256" key="2">
    <source>
        <dbReference type="ARBA" id="ARBA00010752"/>
    </source>
</evidence>
<dbReference type="InterPro" id="IPR022635">
    <property type="entry name" value="DNA_polIII_beta_C"/>
</dbReference>
<evidence type="ECO:0000313" key="14">
    <source>
        <dbReference type="EMBL" id="MBL4935067.1"/>
    </source>
</evidence>
<evidence type="ECO:0000256" key="10">
    <source>
        <dbReference type="PIRNR" id="PIRNR000804"/>
    </source>
</evidence>
<keyword evidence="15" id="KW-1185">Reference proteome</keyword>
<dbReference type="Pfam" id="PF02767">
    <property type="entry name" value="DNA_pol3_beta_2"/>
    <property type="match status" value="1"/>
</dbReference>
<keyword evidence="7 10" id="KW-0235">DNA replication</keyword>
<protein>
    <recommendedName>
        <fullName evidence="3 10">Beta sliding clamp</fullName>
    </recommendedName>
</protein>
<evidence type="ECO:0000256" key="7">
    <source>
        <dbReference type="ARBA" id="ARBA00022705"/>
    </source>
</evidence>
<comment type="function">
    <text evidence="10">Confers DNA tethering and processivity to DNA polymerases and other proteins. Acts as a clamp, forming a ring around DNA (a reaction catalyzed by the clamp-loading complex) which diffuses in an ATP-independent manner freely and bidirectionally along dsDNA. Initially characterized for its ability to contact the catalytic subunit of DNA polymerase III (Pol III), a complex, multichain enzyme responsible for most of the replicative synthesis in bacteria; Pol III exhibits 3'-5' exonuclease proofreading activity. The beta chain is required for initiation of replication as well as for processivity of DNA replication.</text>
</comment>
<dbReference type="InterPro" id="IPR022637">
    <property type="entry name" value="DNA_polIII_beta_cen"/>
</dbReference>
<feature type="domain" description="DNA polymerase III beta sliding clamp C-terminal" evidence="13">
    <location>
        <begin position="244"/>
        <end position="363"/>
    </location>
</feature>
<dbReference type="PIRSF" id="PIRSF000804">
    <property type="entry name" value="DNA_pol_III_b"/>
    <property type="match status" value="1"/>
</dbReference>
<dbReference type="Gene3D" id="3.10.150.10">
    <property type="entry name" value="DNA Polymerase III, subunit A, domain 2"/>
    <property type="match status" value="1"/>
</dbReference>
<dbReference type="CDD" id="cd00140">
    <property type="entry name" value="beta_clamp"/>
    <property type="match status" value="1"/>
</dbReference>
<keyword evidence="5 10" id="KW-0808">Transferase</keyword>
<keyword evidence="9" id="KW-0238">DNA-binding</keyword>
<comment type="subunit">
    <text evidence="10">Forms a ring-shaped head-to-tail homodimer around DNA.</text>
</comment>
<keyword evidence="8 10" id="KW-0239">DNA-directed DNA polymerase</keyword>
<dbReference type="SUPFAM" id="SSF55979">
    <property type="entry name" value="DNA clamp"/>
    <property type="match status" value="3"/>
</dbReference>
<evidence type="ECO:0000313" key="15">
    <source>
        <dbReference type="Proteomes" id="UP000632377"/>
    </source>
</evidence>